<protein>
    <recommendedName>
        <fullName evidence="3">Outer membrane protein beta-barrel domain-containing protein</fullName>
    </recommendedName>
</protein>
<proteinExistence type="predicted"/>
<dbReference type="Pfam" id="PF13505">
    <property type="entry name" value="OMP_b-brl"/>
    <property type="match status" value="1"/>
</dbReference>
<dbReference type="AlphaFoldDB" id="E9G9C1"/>
<reference evidence="4 5" key="1">
    <citation type="journal article" date="2011" name="Science">
        <title>The ecoresponsive genome of Daphnia pulex.</title>
        <authorList>
            <person name="Colbourne J.K."/>
            <person name="Pfrender M.E."/>
            <person name="Gilbert D."/>
            <person name="Thomas W.K."/>
            <person name="Tucker A."/>
            <person name="Oakley T.H."/>
            <person name="Tokishita S."/>
            <person name="Aerts A."/>
            <person name="Arnold G.J."/>
            <person name="Basu M.K."/>
            <person name="Bauer D.J."/>
            <person name="Caceres C.E."/>
            <person name="Carmel L."/>
            <person name="Casola C."/>
            <person name="Choi J.H."/>
            <person name="Detter J.C."/>
            <person name="Dong Q."/>
            <person name="Dusheyko S."/>
            <person name="Eads B.D."/>
            <person name="Frohlich T."/>
            <person name="Geiler-Samerotte K.A."/>
            <person name="Gerlach D."/>
            <person name="Hatcher P."/>
            <person name="Jogdeo S."/>
            <person name="Krijgsveld J."/>
            <person name="Kriventseva E.V."/>
            <person name="Kultz D."/>
            <person name="Laforsch C."/>
            <person name="Lindquist E."/>
            <person name="Lopez J."/>
            <person name="Manak J.R."/>
            <person name="Muller J."/>
            <person name="Pangilinan J."/>
            <person name="Patwardhan R.P."/>
            <person name="Pitluck S."/>
            <person name="Pritham E.J."/>
            <person name="Rechtsteiner A."/>
            <person name="Rho M."/>
            <person name="Rogozin I.B."/>
            <person name="Sakarya O."/>
            <person name="Salamov A."/>
            <person name="Schaack S."/>
            <person name="Shapiro H."/>
            <person name="Shiga Y."/>
            <person name="Skalitzky C."/>
            <person name="Smith Z."/>
            <person name="Souvorov A."/>
            <person name="Sung W."/>
            <person name="Tang Z."/>
            <person name="Tsuchiya D."/>
            <person name="Tu H."/>
            <person name="Vos H."/>
            <person name="Wang M."/>
            <person name="Wolf Y.I."/>
            <person name="Yamagata H."/>
            <person name="Yamada T."/>
            <person name="Ye Y."/>
            <person name="Shaw J.R."/>
            <person name="Andrews J."/>
            <person name="Crease T.J."/>
            <person name="Tang H."/>
            <person name="Lucas S.M."/>
            <person name="Robertson H.M."/>
            <person name="Bork P."/>
            <person name="Koonin E.V."/>
            <person name="Zdobnov E.M."/>
            <person name="Grigoriev I.V."/>
            <person name="Lynch M."/>
            <person name="Boore J.L."/>
        </authorList>
    </citation>
    <scope>NUCLEOTIDE SEQUENCE [LARGE SCALE GENOMIC DNA]</scope>
</reference>
<evidence type="ECO:0000313" key="4">
    <source>
        <dbReference type="EMBL" id="EFX83909.1"/>
    </source>
</evidence>
<feature type="chain" id="PRO_5003236779" description="Outer membrane protein beta-barrel domain-containing protein" evidence="2">
    <location>
        <begin position="22"/>
        <end position="240"/>
    </location>
</feature>
<dbReference type="InterPro" id="IPR027385">
    <property type="entry name" value="Beta-barrel_OMP"/>
</dbReference>
<keyword evidence="1 2" id="KW-0732">Signal</keyword>
<dbReference type="Proteomes" id="UP000000305">
    <property type="component" value="Unassembled WGS sequence"/>
</dbReference>
<keyword evidence="5" id="KW-1185">Reference proteome</keyword>
<gene>
    <name evidence="4" type="ORF">DAPPUDRAFT_100105</name>
</gene>
<feature type="signal peptide" evidence="2">
    <location>
        <begin position="1"/>
        <end position="21"/>
    </location>
</feature>
<feature type="domain" description="Outer membrane protein beta-barrel" evidence="3">
    <location>
        <begin position="8"/>
        <end position="217"/>
    </location>
</feature>
<evidence type="ECO:0000259" key="3">
    <source>
        <dbReference type="Pfam" id="PF13505"/>
    </source>
</evidence>
<dbReference type="InParanoid" id="E9G9C1"/>
<evidence type="ECO:0000313" key="5">
    <source>
        <dbReference type="Proteomes" id="UP000000305"/>
    </source>
</evidence>
<dbReference type="KEGG" id="dpx:DAPPUDRAFT_100105"/>
<accession>E9G9C1</accession>
<dbReference type="EMBL" id="GL732536">
    <property type="protein sequence ID" value="EFX83909.1"/>
    <property type="molecule type" value="Genomic_DNA"/>
</dbReference>
<dbReference type="SUPFAM" id="SSF56925">
    <property type="entry name" value="OMPA-like"/>
    <property type="match status" value="1"/>
</dbReference>
<sequence length="240" mass="25835">MTNKVKIALLSLGFLGSSAFADYKPHLWGTFGIGMTSNTTHTKTLLPNLLNGDQKDGLTNLSGAGLIRLGLGLDIQKFHAGLFFYLPGNKTKGSTILDFSSATRTNTLNTRVKSDFLGYGGGLRLGYKMDKNLLFASFGALSRLYKTNLNLQTNNLTTGVSTDSDWISEKKNFTAFVPGIGLEYALSPCIVLGMQASVELYASKTIESDGDTAETGLGSSIKVRPRTFSGLLTASYKFNL</sequence>
<name>E9G9C1_DAPPU</name>
<evidence type="ECO:0000256" key="2">
    <source>
        <dbReference type="SAM" id="SignalP"/>
    </source>
</evidence>
<evidence type="ECO:0000256" key="1">
    <source>
        <dbReference type="ARBA" id="ARBA00022729"/>
    </source>
</evidence>
<dbReference type="HOGENOM" id="CLU_089536_0_0_1"/>
<dbReference type="InterPro" id="IPR011250">
    <property type="entry name" value="OMP/PagP_B-barrel"/>
</dbReference>
<organism evidence="4 5">
    <name type="scientific">Daphnia pulex</name>
    <name type="common">Water flea</name>
    <dbReference type="NCBI Taxonomy" id="6669"/>
    <lineage>
        <taxon>Eukaryota</taxon>
        <taxon>Metazoa</taxon>
        <taxon>Ecdysozoa</taxon>
        <taxon>Arthropoda</taxon>
        <taxon>Crustacea</taxon>
        <taxon>Branchiopoda</taxon>
        <taxon>Diplostraca</taxon>
        <taxon>Cladocera</taxon>
        <taxon>Anomopoda</taxon>
        <taxon>Daphniidae</taxon>
        <taxon>Daphnia</taxon>
    </lineage>
</organism>